<dbReference type="EMBL" id="BAUW01000001">
    <property type="protein sequence ID" value="GAE43477.1"/>
    <property type="molecule type" value="Genomic_DNA"/>
</dbReference>
<evidence type="ECO:0000256" key="7">
    <source>
        <dbReference type="ARBA" id="ARBA00055604"/>
    </source>
</evidence>
<accession>W4RH64</accession>
<evidence type="ECO:0000256" key="9">
    <source>
        <dbReference type="ARBA" id="ARBA00066444"/>
    </source>
</evidence>
<keyword evidence="13" id="KW-1185">Reference proteome</keyword>
<dbReference type="PANTHER" id="PTHR12001">
    <property type="entry name" value="GERANYLGERANYL PYROPHOSPHATE SYNTHASE"/>
    <property type="match status" value="1"/>
</dbReference>
<dbReference type="PROSITE" id="PS00723">
    <property type="entry name" value="POLYPRENYL_SYNTHASE_1"/>
    <property type="match status" value="1"/>
</dbReference>
<reference evidence="12 13" key="1">
    <citation type="submission" date="2013-12" db="EMBL/GenBank/DDBJ databases">
        <title>NBRP : Genome information of microbial organism related human and environment.</title>
        <authorList>
            <person name="Hattori M."/>
            <person name="Oshima K."/>
            <person name="Inaba H."/>
            <person name="Suda W."/>
            <person name="Sakamoto M."/>
            <person name="Iino T."/>
            <person name="Kitahara M."/>
            <person name="Oshida Y."/>
            <person name="Iida T."/>
            <person name="Kudo T."/>
            <person name="Itoh T."/>
            <person name="Ahmed I."/>
            <person name="Ohkuma M."/>
        </authorList>
    </citation>
    <scope>NUCLEOTIDE SEQUENCE [LARGE SCALE GENOMIC DNA]</scope>
    <source>
        <strain evidence="12 13">JCM 21738</strain>
    </source>
</reference>
<evidence type="ECO:0000256" key="4">
    <source>
        <dbReference type="ARBA" id="ARBA00022723"/>
    </source>
</evidence>
<dbReference type="GO" id="GO:0000010">
    <property type="term" value="F:heptaprenyl diphosphate synthase activity"/>
    <property type="evidence" value="ECO:0007669"/>
    <property type="project" value="UniProtKB-EC"/>
</dbReference>
<evidence type="ECO:0000313" key="12">
    <source>
        <dbReference type="EMBL" id="GAE43477.1"/>
    </source>
</evidence>
<dbReference type="eggNOG" id="COG0142">
    <property type="taxonomic scope" value="Bacteria"/>
</dbReference>
<name>W4RH64_9BACI</name>
<dbReference type="InterPro" id="IPR014119">
    <property type="entry name" value="GerC3_HepT"/>
</dbReference>
<evidence type="ECO:0000256" key="2">
    <source>
        <dbReference type="ARBA" id="ARBA00006706"/>
    </source>
</evidence>
<dbReference type="Proteomes" id="UP000018949">
    <property type="component" value="Unassembled WGS sequence"/>
</dbReference>
<keyword evidence="3 11" id="KW-0808">Transferase</keyword>
<dbReference type="Pfam" id="PF00348">
    <property type="entry name" value="polyprenyl_synt"/>
    <property type="match status" value="1"/>
</dbReference>
<dbReference type="PROSITE" id="PS00444">
    <property type="entry name" value="POLYPRENYL_SYNTHASE_2"/>
    <property type="match status" value="1"/>
</dbReference>
<protein>
    <recommendedName>
        <fullName evidence="10">Heptaprenyl diphosphate synthase component 2</fullName>
        <ecNumber evidence="9">2.5.1.30</ecNumber>
    </recommendedName>
</protein>
<keyword evidence="5" id="KW-0460">Magnesium</keyword>
<dbReference type="GO" id="GO:0046872">
    <property type="term" value="F:metal ion binding"/>
    <property type="evidence" value="ECO:0007669"/>
    <property type="project" value="UniProtKB-KW"/>
</dbReference>
<comment type="subunit">
    <text evidence="8">Heterodimer of component I and II.</text>
</comment>
<dbReference type="EC" id="2.5.1.30" evidence="9"/>
<comment type="catalytic activity">
    <reaction evidence="6">
        <text>4 isopentenyl diphosphate + (2E,6E)-farnesyl diphosphate = all-trans-heptaprenyl diphosphate + 4 diphosphate</text>
        <dbReference type="Rhea" id="RHEA:27794"/>
        <dbReference type="ChEBI" id="CHEBI:33019"/>
        <dbReference type="ChEBI" id="CHEBI:58206"/>
        <dbReference type="ChEBI" id="CHEBI:128769"/>
        <dbReference type="ChEBI" id="CHEBI:175763"/>
        <dbReference type="EC" id="2.5.1.30"/>
    </reaction>
</comment>
<proteinExistence type="inferred from homology"/>
<dbReference type="AlphaFoldDB" id="W4RH64"/>
<dbReference type="InterPro" id="IPR000092">
    <property type="entry name" value="Polyprenyl_synt"/>
</dbReference>
<dbReference type="InterPro" id="IPR008949">
    <property type="entry name" value="Isoprenoid_synthase_dom_sf"/>
</dbReference>
<comment type="caution">
    <text evidence="12">The sequence shown here is derived from an EMBL/GenBank/DDBJ whole genome shotgun (WGS) entry which is preliminary data.</text>
</comment>
<comment type="similarity">
    <text evidence="2 11">Belongs to the FPP/GGPP synthase family.</text>
</comment>
<comment type="function">
    <text evidence="7">Supplies heptaprenyl diphosphate, the precursor for the side chain of the isoprenoid quinone menaquinone-7 (MQ-7).</text>
</comment>
<comment type="cofactor">
    <cofactor evidence="1">
        <name>Mg(2+)</name>
        <dbReference type="ChEBI" id="CHEBI:18420"/>
    </cofactor>
</comment>
<dbReference type="PANTHER" id="PTHR12001:SF69">
    <property type="entry name" value="ALL TRANS-POLYPRENYL-DIPHOSPHATE SYNTHASE PDSS1"/>
    <property type="match status" value="1"/>
</dbReference>
<evidence type="ECO:0000256" key="11">
    <source>
        <dbReference type="RuleBase" id="RU004466"/>
    </source>
</evidence>
<evidence type="ECO:0000256" key="8">
    <source>
        <dbReference type="ARBA" id="ARBA00065985"/>
    </source>
</evidence>
<dbReference type="InterPro" id="IPR033749">
    <property type="entry name" value="Polyprenyl_synt_CS"/>
</dbReference>
<dbReference type="NCBIfam" id="TIGR02748">
    <property type="entry name" value="GerC3_HepT"/>
    <property type="match status" value="1"/>
</dbReference>
<evidence type="ECO:0000256" key="6">
    <source>
        <dbReference type="ARBA" id="ARBA00050780"/>
    </source>
</evidence>
<dbReference type="FunFam" id="1.10.600.10:FF:000014">
    <property type="entry name" value="Heptaprenyl diphosphate synthase component II"/>
    <property type="match status" value="1"/>
</dbReference>
<gene>
    <name evidence="12" type="ORF">JCM21738_114</name>
</gene>
<evidence type="ECO:0000256" key="10">
    <source>
        <dbReference type="ARBA" id="ARBA00070472"/>
    </source>
</evidence>
<evidence type="ECO:0000256" key="1">
    <source>
        <dbReference type="ARBA" id="ARBA00001946"/>
    </source>
</evidence>
<dbReference type="SFLD" id="SFLDS00005">
    <property type="entry name" value="Isoprenoid_Synthase_Type_I"/>
    <property type="match status" value="1"/>
</dbReference>
<evidence type="ECO:0000256" key="5">
    <source>
        <dbReference type="ARBA" id="ARBA00022842"/>
    </source>
</evidence>
<sequence>MDIEDVKAGWINMKMKLLYTYLNSDLTLIERELEKAIQADSQLLRQASLHLLKAGGKRIRPVFVLLGGKFGNYDIEIIKDVAVSLELIHMASLVHDDVIDDAELRRGQATIKAKWDNRIAMYTGDYIFARALELITDIENPKAHQILSDTIVELSVGEIEQIKDKYNFNQNLRNYLLRIKRKTALLIAASCQLGAVAAGVPEKDHRKLYKFGYYVGMSFQITDDVLDFTGTEKELGKPAGGDLLQGNITLPVLYAMQDEYINSRIKTVHEGVPREELNEILKLVQGSGAIEKSLAISDRYLDKALEILEELPSNKAKKTLRDIAKFIGKRRY</sequence>
<dbReference type="SUPFAM" id="SSF48576">
    <property type="entry name" value="Terpenoid synthases"/>
    <property type="match status" value="1"/>
</dbReference>
<evidence type="ECO:0000256" key="3">
    <source>
        <dbReference type="ARBA" id="ARBA00022679"/>
    </source>
</evidence>
<dbReference type="GO" id="GO:0008299">
    <property type="term" value="P:isoprenoid biosynthetic process"/>
    <property type="evidence" value="ECO:0007669"/>
    <property type="project" value="InterPro"/>
</dbReference>
<dbReference type="CDD" id="cd00685">
    <property type="entry name" value="Trans_IPPS_HT"/>
    <property type="match status" value="1"/>
</dbReference>
<organism evidence="12 13">
    <name type="scientific">Mesobacillus boroniphilus JCM 21738</name>
    <dbReference type="NCBI Taxonomy" id="1294265"/>
    <lineage>
        <taxon>Bacteria</taxon>
        <taxon>Bacillati</taxon>
        <taxon>Bacillota</taxon>
        <taxon>Bacilli</taxon>
        <taxon>Bacillales</taxon>
        <taxon>Bacillaceae</taxon>
        <taxon>Mesobacillus</taxon>
    </lineage>
</organism>
<evidence type="ECO:0000313" key="13">
    <source>
        <dbReference type="Proteomes" id="UP000018949"/>
    </source>
</evidence>
<keyword evidence="4" id="KW-0479">Metal-binding</keyword>
<dbReference type="Gene3D" id="1.10.600.10">
    <property type="entry name" value="Farnesyl Diphosphate Synthase"/>
    <property type="match status" value="1"/>
</dbReference>